<evidence type="ECO:0000313" key="4">
    <source>
        <dbReference type="Proteomes" id="UP000646749"/>
    </source>
</evidence>
<keyword evidence="2" id="KW-0472">Membrane</keyword>
<sequence length="449" mass="49487">MSVALREKQIVEGSFTEPDAAGQDPVRPRRPGLRGLARHLAALGPFALIFATYSLLIDHLPDQWFRQDSVRYLFAALAALCVGMTLRWLLQRPSVQRVVDPPTAPGGTLPGQRRPDDAPAVVESAKQILDGTRSRILADLRTASGVNGELYGWSQFIADKVPPSAIGTSYGLRIALALDIRHPRLDRRRLVENVVALQKPSKGWVARSQRDVARPEVTAWVLAALVRAGLDPDVREKNVEQLERMMSPGVDPIGYASVSVLTSVIAALAEVAPTSEKLEELTALLVAGAIRQDAGPGPRQLSWGRTLGDGERSSVPHTARAVVALHQAAAVIKQGRRQQLNEAVDLGIEWLTHNPDLAMKDEHLRRLAGDARDIIYIGHFTPAWVARALMIGEVGDRLPSLRRAVRAVLKHQENGVWKWKEQQVDPTWMTYQGVLVVRDYSMLNLPWPP</sequence>
<feature type="transmembrane region" description="Helical" evidence="2">
    <location>
        <begin position="69"/>
        <end position="90"/>
    </location>
</feature>
<gene>
    <name evidence="3" type="ORF">Pen02_59010</name>
</gene>
<organism evidence="3 4">
    <name type="scientific">Plantactinospora endophytica</name>
    <dbReference type="NCBI Taxonomy" id="673535"/>
    <lineage>
        <taxon>Bacteria</taxon>
        <taxon>Bacillati</taxon>
        <taxon>Actinomycetota</taxon>
        <taxon>Actinomycetes</taxon>
        <taxon>Micromonosporales</taxon>
        <taxon>Micromonosporaceae</taxon>
        <taxon>Plantactinospora</taxon>
    </lineage>
</organism>
<protein>
    <submittedName>
        <fullName evidence="3">Uncharacterized protein</fullName>
    </submittedName>
</protein>
<keyword evidence="4" id="KW-1185">Reference proteome</keyword>
<keyword evidence="2" id="KW-0812">Transmembrane</keyword>
<evidence type="ECO:0000256" key="2">
    <source>
        <dbReference type="SAM" id="Phobius"/>
    </source>
</evidence>
<keyword evidence="2" id="KW-1133">Transmembrane helix</keyword>
<dbReference type="EMBL" id="BONW01000032">
    <property type="protein sequence ID" value="GIG90965.1"/>
    <property type="molecule type" value="Genomic_DNA"/>
</dbReference>
<dbReference type="SUPFAM" id="SSF48239">
    <property type="entry name" value="Terpenoid cyclases/Protein prenyltransferases"/>
    <property type="match status" value="1"/>
</dbReference>
<evidence type="ECO:0000256" key="1">
    <source>
        <dbReference type="SAM" id="MobiDB-lite"/>
    </source>
</evidence>
<dbReference type="Proteomes" id="UP000646749">
    <property type="component" value="Unassembled WGS sequence"/>
</dbReference>
<evidence type="ECO:0000313" key="3">
    <source>
        <dbReference type="EMBL" id="GIG90965.1"/>
    </source>
</evidence>
<proteinExistence type="predicted"/>
<dbReference type="InterPro" id="IPR008930">
    <property type="entry name" value="Terpenoid_cyclase/PrenylTrfase"/>
</dbReference>
<feature type="region of interest" description="Disordered" evidence="1">
    <location>
        <begin position="99"/>
        <end position="119"/>
    </location>
</feature>
<name>A0ABQ4E8G4_9ACTN</name>
<comment type="caution">
    <text evidence="3">The sequence shown here is derived from an EMBL/GenBank/DDBJ whole genome shotgun (WGS) entry which is preliminary data.</text>
</comment>
<reference evidence="3 4" key="1">
    <citation type="submission" date="2021-01" db="EMBL/GenBank/DDBJ databases">
        <title>Whole genome shotgun sequence of Plantactinospora endophytica NBRC 110450.</title>
        <authorList>
            <person name="Komaki H."/>
            <person name="Tamura T."/>
        </authorList>
    </citation>
    <scope>NUCLEOTIDE SEQUENCE [LARGE SCALE GENOMIC DNA]</scope>
    <source>
        <strain evidence="3 4">NBRC 110450</strain>
    </source>
</reference>
<feature type="transmembrane region" description="Helical" evidence="2">
    <location>
        <begin position="36"/>
        <end position="57"/>
    </location>
</feature>
<accession>A0ABQ4E8G4</accession>